<accession>A0ABW1GB45</accession>
<evidence type="ECO:0000256" key="1">
    <source>
        <dbReference type="SAM" id="MobiDB-lite"/>
    </source>
</evidence>
<proteinExistence type="predicted"/>
<dbReference type="InterPro" id="IPR041581">
    <property type="entry name" value="Glyoxalase_6"/>
</dbReference>
<dbReference type="Pfam" id="PF18029">
    <property type="entry name" value="Glyoxalase_6"/>
    <property type="match status" value="2"/>
</dbReference>
<comment type="caution">
    <text evidence="3">The sequence shown here is derived from an EMBL/GenBank/DDBJ whole genome shotgun (WGS) entry which is preliminary data.</text>
</comment>
<feature type="domain" description="Glyoxalase-like" evidence="2">
    <location>
        <begin position="7"/>
        <end position="109"/>
    </location>
</feature>
<name>A0ABW1GB45_9ACTN</name>
<dbReference type="RefSeq" id="WP_380589270.1">
    <property type="nucleotide sequence ID" value="NZ_JBHSQJ010000144.1"/>
</dbReference>
<evidence type="ECO:0000259" key="2">
    <source>
        <dbReference type="Pfam" id="PF18029"/>
    </source>
</evidence>
<dbReference type="Proteomes" id="UP001596174">
    <property type="component" value="Unassembled WGS sequence"/>
</dbReference>
<protein>
    <submittedName>
        <fullName evidence="3">VOC family protein</fullName>
    </submittedName>
</protein>
<evidence type="ECO:0000313" key="3">
    <source>
        <dbReference type="EMBL" id="MFC5911036.1"/>
    </source>
</evidence>
<organism evidence="3 4">
    <name type="scientific">Streptacidiphilus monticola</name>
    <dbReference type="NCBI Taxonomy" id="2161674"/>
    <lineage>
        <taxon>Bacteria</taxon>
        <taxon>Bacillati</taxon>
        <taxon>Actinomycetota</taxon>
        <taxon>Actinomycetes</taxon>
        <taxon>Kitasatosporales</taxon>
        <taxon>Streptomycetaceae</taxon>
        <taxon>Streptacidiphilus</taxon>
    </lineage>
</organism>
<dbReference type="InterPro" id="IPR029068">
    <property type="entry name" value="Glyas_Bleomycin-R_OHBP_Dase"/>
</dbReference>
<dbReference type="Gene3D" id="3.10.180.10">
    <property type="entry name" value="2,3-Dihydroxybiphenyl 1,2-Dioxygenase, domain 1"/>
    <property type="match status" value="2"/>
</dbReference>
<sequence>MGTQLTAVVFDAADPAALAGFWAGALGWSEPVPGADGVWTLRGRSGIDLRFLPADRPKLGKNRVHLDLAGDAAEADRVVGLGASRIDIGQGDVPWTVLADPEGNEFCVLPHVTAVDGALAAICQDATDTPAQAEFWTRLIGWTVTESGEWGVRMRPADGHGPALVMGPPAAPKLGPNRVRLGVSCPEPGVDPEGNEYGPR</sequence>
<feature type="region of interest" description="Disordered" evidence="1">
    <location>
        <begin position="167"/>
        <end position="200"/>
    </location>
</feature>
<dbReference type="PANTHER" id="PTHR35908">
    <property type="entry name" value="HYPOTHETICAL FUSION PROTEIN"/>
    <property type="match status" value="1"/>
</dbReference>
<gene>
    <name evidence="3" type="ORF">ACFP3V_28005</name>
</gene>
<dbReference type="SUPFAM" id="SSF54593">
    <property type="entry name" value="Glyoxalase/Bleomycin resistance protein/Dihydroxybiphenyl dioxygenase"/>
    <property type="match status" value="2"/>
</dbReference>
<feature type="domain" description="Glyoxalase-like" evidence="2">
    <location>
        <begin position="122"/>
        <end position="184"/>
    </location>
</feature>
<dbReference type="CDD" id="cd06587">
    <property type="entry name" value="VOC"/>
    <property type="match status" value="1"/>
</dbReference>
<keyword evidence="4" id="KW-1185">Reference proteome</keyword>
<reference evidence="4" key="1">
    <citation type="journal article" date="2019" name="Int. J. Syst. Evol. Microbiol.">
        <title>The Global Catalogue of Microorganisms (GCM) 10K type strain sequencing project: providing services to taxonomists for standard genome sequencing and annotation.</title>
        <authorList>
            <consortium name="The Broad Institute Genomics Platform"/>
            <consortium name="The Broad Institute Genome Sequencing Center for Infectious Disease"/>
            <person name="Wu L."/>
            <person name="Ma J."/>
        </authorList>
    </citation>
    <scope>NUCLEOTIDE SEQUENCE [LARGE SCALE GENOMIC DNA]</scope>
    <source>
        <strain evidence="4">JCM 4816</strain>
    </source>
</reference>
<dbReference type="EMBL" id="JBHSQJ010000144">
    <property type="protein sequence ID" value="MFC5911036.1"/>
    <property type="molecule type" value="Genomic_DNA"/>
</dbReference>
<evidence type="ECO:0000313" key="4">
    <source>
        <dbReference type="Proteomes" id="UP001596174"/>
    </source>
</evidence>
<dbReference type="PANTHER" id="PTHR35908:SF1">
    <property type="entry name" value="CONSERVED PROTEIN"/>
    <property type="match status" value="1"/>
</dbReference>